<evidence type="ECO:0000259" key="7">
    <source>
        <dbReference type="Pfam" id="PF01259"/>
    </source>
</evidence>
<dbReference type="RefSeq" id="WP_070365775.1">
    <property type="nucleotide sequence ID" value="NZ_CP016070.1"/>
</dbReference>
<dbReference type="Pfam" id="PF01259">
    <property type="entry name" value="SAICAR_synt"/>
    <property type="match status" value="1"/>
</dbReference>
<keyword evidence="4" id="KW-0547">Nucleotide-binding</keyword>
<evidence type="ECO:0000256" key="4">
    <source>
        <dbReference type="ARBA" id="ARBA00022741"/>
    </source>
</evidence>
<dbReference type="PANTHER" id="PTHR43700">
    <property type="entry name" value="PHOSPHORIBOSYLAMINOIMIDAZOLE-SUCCINOCARBOXAMIDE SYNTHASE"/>
    <property type="match status" value="1"/>
</dbReference>
<dbReference type="PATRIC" id="fig|1855411.3.peg.1972"/>
<keyword evidence="5" id="KW-0658">Purine biosynthesis</keyword>
<sequence length="338" mass="37591">MTSVKDIRVETPPSEGTLGQGAFVFSDDYSVFDWGRMPDEIPQKGASLCAMGAYNFERLEEAGVSTHYRGVIEDGEVLPLAAVEEPPTEMAIDLAQVSDLPHTEAGYDYEAYHAAGGPMVVPLEIVFRNVVPPGSSLRRRTEPADHGLDYDSWPAETVSLEEPIVEFSTKYEKQDRYLDREAAAQIAGPASIDALEDCARTVNRVITERADRVGFTHQDGKIECVYHDGEVLVADVAGTFDENRFSADGIQLSKEVIRQYYRRTDSEWVEAVKEAKREALASAEPDWRESVEISPKPLPEHVLRHVSNMYAAGANTYLGRDRFDAPPLETVLDHLRSL</sequence>
<reference evidence="8 9" key="1">
    <citation type="submission" date="2016-06" db="EMBL/GenBank/DDBJ databases">
        <title>Discovery of anaerobic lithoheterotrophic haloarchaeon capable of sulfur respiration by hydrogen and formate.</title>
        <authorList>
            <person name="Sorokin D.Y."/>
            <person name="Kublanov I.V."/>
            <person name="Roman P."/>
            <person name="Sinninghe Damste J.S."/>
            <person name="Golyshin P.N."/>
            <person name="Rojo D."/>
            <person name="Ciordia S."/>
            <person name="Mena Md.C."/>
            <person name="Ferrer M."/>
            <person name="Smedile F."/>
            <person name="Messina E."/>
            <person name="La Cono V."/>
            <person name="Yakimov M.M."/>
        </authorList>
    </citation>
    <scope>NUCLEOTIDE SEQUENCE [LARGE SCALE GENOMIC DNA]</scope>
    <source>
        <strain evidence="8 9">HTSR1</strain>
    </source>
</reference>
<keyword evidence="6" id="KW-0067">ATP-binding</keyword>
<dbReference type="GeneID" id="29829955"/>
<protein>
    <recommendedName>
        <fullName evidence="2">phosphoribosylaminoimidazolesuccinocarboxamide synthase</fullName>
        <ecNumber evidence="2">6.3.2.6</ecNumber>
    </recommendedName>
</protein>
<dbReference type="Gene3D" id="3.30.470.20">
    <property type="entry name" value="ATP-grasp fold, B domain"/>
    <property type="match status" value="1"/>
</dbReference>
<gene>
    <name evidence="8" type="primary">purC</name>
    <name evidence="8" type="ORF">HTSR_1967</name>
</gene>
<organism evidence="8 9">
    <name type="scientific">Halodesulfurarchaeum formicicum</name>
    <dbReference type="NCBI Taxonomy" id="1873524"/>
    <lineage>
        <taxon>Archaea</taxon>
        <taxon>Methanobacteriati</taxon>
        <taxon>Methanobacteriota</taxon>
        <taxon>Stenosarchaea group</taxon>
        <taxon>Halobacteria</taxon>
        <taxon>Halobacteriales</taxon>
        <taxon>Halobacteriaceae</taxon>
        <taxon>Halodesulfurarchaeum</taxon>
    </lineage>
</organism>
<dbReference type="Proteomes" id="UP000185608">
    <property type="component" value="Chromosome"/>
</dbReference>
<dbReference type="GO" id="GO:0004639">
    <property type="term" value="F:phosphoribosylaminoimidazolesuccinocarboxamide synthase activity"/>
    <property type="evidence" value="ECO:0007669"/>
    <property type="project" value="UniProtKB-EC"/>
</dbReference>
<dbReference type="SUPFAM" id="SSF56104">
    <property type="entry name" value="SAICAR synthase-like"/>
    <property type="match status" value="1"/>
</dbReference>
<evidence type="ECO:0000256" key="1">
    <source>
        <dbReference type="ARBA" id="ARBA00004672"/>
    </source>
</evidence>
<feature type="domain" description="SAICAR synthetase/ADE2 N-terminal" evidence="7">
    <location>
        <begin position="22"/>
        <end position="273"/>
    </location>
</feature>
<dbReference type="GO" id="GO:0005524">
    <property type="term" value="F:ATP binding"/>
    <property type="evidence" value="ECO:0007669"/>
    <property type="project" value="UniProtKB-KW"/>
</dbReference>
<dbReference type="InterPro" id="IPR028923">
    <property type="entry name" value="SAICAR_synt/ADE2_N"/>
</dbReference>
<name>A0A1D8S714_9EURY</name>
<dbReference type="EC" id="6.3.2.6" evidence="2"/>
<dbReference type="STRING" id="1873524.HSR6_2042"/>
<dbReference type="PANTHER" id="PTHR43700:SF1">
    <property type="entry name" value="PHOSPHORIBOSYLAMINOIMIDAZOLE-SUCCINOCARBOXAMIDE SYNTHASE"/>
    <property type="match status" value="1"/>
</dbReference>
<dbReference type="GO" id="GO:0006189">
    <property type="term" value="P:'de novo' IMP biosynthetic process"/>
    <property type="evidence" value="ECO:0007669"/>
    <property type="project" value="UniProtKB-UniPathway"/>
</dbReference>
<evidence type="ECO:0000256" key="3">
    <source>
        <dbReference type="ARBA" id="ARBA00022598"/>
    </source>
</evidence>
<dbReference type="EMBL" id="CP016070">
    <property type="protein sequence ID" value="AOW81129.1"/>
    <property type="molecule type" value="Genomic_DNA"/>
</dbReference>
<dbReference type="KEGG" id="halh:HTSR_1967"/>
<evidence type="ECO:0000313" key="8">
    <source>
        <dbReference type="EMBL" id="AOW81129.1"/>
    </source>
</evidence>
<evidence type="ECO:0000256" key="5">
    <source>
        <dbReference type="ARBA" id="ARBA00022755"/>
    </source>
</evidence>
<dbReference type="UniPathway" id="UPA00074">
    <property type="reaction ID" value="UER00131"/>
</dbReference>
<comment type="pathway">
    <text evidence="1">Purine metabolism; IMP biosynthesis via de novo pathway; 5-amino-1-(5-phospho-D-ribosyl)imidazole-4-carboxamide from 5-amino-1-(5-phospho-D-ribosyl)imidazole-4-carboxylate: step 1/2.</text>
</comment>
<proteinExistence type="predicted"/>
<dbReference type="Gene3D" id="3.30.200.20">
    <property type="entry name" value="Phosphorylase Kinase, domain 1"/>
    <property type="match status" value="1"/>
</dbReference>
<accession>A0A1D8S714</accession>
<dbReference type="AlphaFoldDB" id="A0A1D8S714"/>
<dbReference type="GO" id="GO:0005737">
    <property type="term" value="C:cytoplasm"/>
    <property type="evidence" value="ECO:0007669"/>
    <property type="project" value="TreeGrafter"/>
</dbReference>
<keyword evidence="3 8" id="KW-0436">Ligase</keyword>
<evidence type="ECO:0000256" key="2">
    <source>
        <dbReference type="ARBA" id="ARBA00012217"/>
    </source>
</evidence>
<evidence type="ECO:0000256" key="6">
    <source>
        <dbReference type="ARBA" id="ARBA00022840"/>
    </source>
</evidence>
<evidence type="ECO:0000313" key="9">
    <source>
        <dbReference type="Proteomes" id="UP000185608"/>
    </source>
</evidence>
<dbReference type="NCBIfam" id="NF010566">
    <property type="entry name" value="PRK13959.1-4"/>
    <property type="match status" value="1"/>
</dbReference>